<reference evidence="2 3" key="2">
    <citation type="submission" date="2020-08" db="EMBL/GenBank/DDBJ databases">
        <authorList>
            <person name="Ueki A."/>
            <person name="Tonouchi A."/>
        </authorList>
    </citation>
    <scope>NUCLEOTIDE SEQUENCE [LARGE SCALE GENOMIC DNA]</scope>
    <source>
        <strain evidence="2 3">CTTW</strain>
    </source>
</reference>
<evidence type="ECO:0000259" key="1">
    <source>
        <dbReference type="Pfam" id="PF13556"/>
    </source>
</evidence>
<dbReference type="Pfam" id="PF13556">
    <property type="entry name" value="HTH_30"/>
    <property type="match status" value="1"/>
</dbReference>
<keyword evidence="3" id="KW-1185">Reference proteome</keyword>
<proteinExistence type="predicted"/>
<dbReference type="PANTHER" id="PTHR33744">
    <property type="entry name" value="CARBOHYDRATE DIACID REGULATOR"/>
    <property type="match status" value="1"/>
</dbReference>
<name>A0A7I8DN89_9FIRM</name>
<dbReference type="InterPro" id="IPR042070">
    <property type="entry name" value="PucR_C-HTH_sf"/>
</dbReference>
<dbReference type="EMBL" id="AP023368">
    <property type="protein sequence ID" value="BCJ98505.1"/>
    <property type="molecule type" value="Genomic_DNA"/>
</dbReference>
<gene>
    <name evidence="2" type="ORF">bsdcttw_15460</name>
</gene>
<evidence type="ECO:0000313" key="3">
    <source>
        <dbReference type="Proteomes" id="UP000515703"/>
    </source>
</evidence>
<dbReference type="InterPro" id="IPR051448">
    <property type="entry name" value="CdaR-like_regulators"/>
</dbReference>
<accession>A0A7I8DN89</accession>
<protein>
    <recommendedName>
        <fullName evidence="1">PucR C-terminal helix-turn-helix domain-containing protein</fullName>
    </recommendedName>
</protein>
<dbReference type="InterPro" id="IPR025736">
    <property type="entry name" value="PucR_C-HTH_dom"/>
</dbReference>
<sequence>MEFNKSDSTEISDPEIKVALYMQELSDVFFANKSLQTLIDKARKIFGRPLMLYDSSFKVLAASYDTSSVFQFEYSDNGSQYLSKVSKDLIYSNHSPEDKKPILYFSQKDKSLFQGMLIASVKIDIIEVASFLVLEEGMAFQEIDYMLIEKLRGLLAAQLQRNILLNLDNNHNPTYILSDLIEGRTDDNTLHGMKSNLNWIRSNFIYILVICSSMQEAFDSKVSVVFQRLKSYIPVGQRIIYNSAIVAFVDEILYAGLFNSPNGTFPKFLEENNLYVGISQKFSVLSEAKKQYHYALDALEIGQKRNSHCICFDDCTLYIISEMISDRYDPMDICHSAVILLINYDRKNGTSLLNTLKQYIYFSSAPAEAAKALNIHRNTLFYRIGKIKEITGIKLDNGDEKSKIFMSIRLLENKGIIL</sequence>
<dbReference type="KEGG" id="acht:bsdcttw_15460"/>
<dbReference type="Proteomes" id="UP000515703">
    <property type="component" value="Chromosome"/>
</dbReference>
<feature type="domain" description="PucR C-terminal helix-turn-helix" evidence="1">
    <location>
        <begin position="352"/>
        <end position="409"/>
    </location>
</feature>
<dbReference type="PANTHER" id="PTHR33744:SF1">
    <property type="entry name" value="DNA-BINDING TRANSCRIPTIONAL ACTIVATOR ADER"/>
    <property type="match status" value="1"/>
</dbReference>
<evidence type="ECO:0000313" key="2">
    <source>
        <dbReference type="EMBL" id="BCJ98505.1"/>
    </source>
</evidence>
<organism evidence="2 3">
    <name type="scientific">Anaerocolumna chitinilytica</name>
    <dbReference type="NCBI Taxonomy" id="1727145"/>
    <lineage>
        <taxon>Bacteria</taxon>
        <taxon>Bacillati</taxon>
        <taxon>Bacillota</taxon>
        <taxon>Clostridia</taxon>
        <taxon>Lachnospirales</taxon>
        <taxon>Lachnospiraceae</taxon>
        <taxon>Anaerocolumna</taxon>
    </lineage>
</organism>
<dbReference type="Gene3D" id="1.10.10.2840">
    <property type="entry name" value="PucR C-terminal helix-turn-helix domain"/>
    <property type="match status" value="1"/>
</dbReference>
<dbReference type="RefSeq" id="WP_185258829.1">
    <property type="nucleotide sequence ID" value="NZ_AP023368.1"/>
</dbReference>
<reference evidence="2 3" key="1">
    <citation type="submission" date="2020-08" db="EMBL/GenBank/DDBJ databases">
        <title>Draft genome sequencing of an Anaerocolumna strain isolated from anoxic soil subjected to BSD treatment.</title>
        <authorList>
            <person name="Uek A."/>
            <person name="Tonouchi A."/>
        </authorList>
    </citation>
    <scope>NUCLEOTIDE SEQUENCE [LARGE SCALE GENOMIC DNA]</scope>
    <source>
        <strain evidence="2 3">CTTW</strain>
    </source>
</reference>
<dbReference type="AlphaFoldDB" id="A0A7I8DN89"/>